<reference evidence="2 3" key="1">
    <citation type="submission" date="2023-08" db="EMBL/GenBank/DDBJ databases">
        <title>Implementing the SeqCode for naming new Mesorhizobium species isolated from Vachellia karroo root nodules.</title>
        <authorList>
            <person name="Van Lill M."/>
        </authorList>
    </citation>
    <scope>NUCLEOTIDE SEQUENCE [LARGE SCALE GENOMIC DNA]</scope>
    <source>
        <strain evidence="2 3">VK3E</strain>
    </source>
</reference>
<gene>
    <name evidence="2" type="ORF">RFM51_25670</name>
</gene>
<keyword evidence="3" id="KW-1185">Reference proteome</keyword>
<accession>A0ABU4X3U2</accession>
<evidence type="ECO:0000313" key="2">
    <source>
        <dbReference type="EMBL" id="MDX8442975.1"/>
    </source>
</evidence>
<evidence type="ECO:0000256" key="1">
    <source>
        <dbReference type="SAM" id="MobiDB-lite"/>
    </source>
</evidence>
<dbReference type="RefSeq" id="WP_320216970.1">
    <property type="nucleotide sequence ID" value="NZ_JAVIIS010000050.1"/>
</dbReference>
<comment type="caution">
    <text evidence="2">The sequence shown here is derived from an EMBL/GenBank/DDBJ whole genome shotgun (WGS) entry which is preliminary data.</text>
</comment>
<feature type="region of interest" description="Disordered" evidence="1">
    <location>
        <begin position="1"/>
        <end position="25"/>
    </location>
</feature>
<dbReference type="Proteomes" id="UP001272097">
    <property type="component" value="Unassembled WGS sequence"/>
</dbReference>
<organism evidence="2 3">
    <name type="scientific">Mesorhizobium australafricanum</name>
    <dbReference type="NCBI Taxonomy" id="3072311"/>
    <lineage>
        <taxon>Bacteria</taxon>
        <taxon>Pseudomonadati</taxon>
        <taxon>Pseudomonadota</taxon>
        <taxon>Alphaproteobacteria</taxon>
        <taxon>Hyphomicrobiales</taxon>
        <taxon>Phyllobacteriaceae</taxon>
        <taxon>Mesorhizobium</taxon>
    </lineage>
</organism>
<name>A0ABU4X3U2_9HYPH</name>
<protein>
    <submittedName>
        <fullName evidence="2">Uncharacterized protein</fullName>
    </submittedName>
</protein>
<proteinExistence type="predicted"/>
<sequence length="122" mass="13737">MQVYSDGPVGWSDPGGPGRLSRYKTRKSQQILLPKEVKAKVLMGRTSAAYTMDITLLFLANVMDAGTKNHRRNQRLSVFELEALREAFRQSVQENDVAEAEWAQHAELFVKRTLQKGSASRA</sequence>
<dbReference type="EMBL" id="JAVIIS010000050">
    <property type="protein sequence ID" value="MDX8442975.1"/>
    <property type="molecule type" value="Genomic_DNA"/>
</dbReference>
<evidence type="ECO:0000313" key="3">
    <source>
        <dbReference type="Proteomes" id="UP001272097"/>
    </source>
</evidence>